<dbReference type="PANTHER" id="PTHR33116:SF78">
    <property type="entry name" value="OS12G0587133 PROTEIN"/>
    <property type="match status" value="1"/>
</dbReference>
<sequence length="190" mass="22003">MDGVSKAAIKIDLQKAYDMVEWESLWLVMETMGFPWRFIFLVQRSVMTPRFSININGTLKGCFTSSRGLREGDPISSYLFLLVLEVFNGIMKEACQGGDFQFHHQCDRQHIIHLIFANDMVIVVTPTEKTVKVVMECLFKFGNITCLKLNFSKRRVFFGSMKAEEKEKICRWLSMEEGSLPMKSNFRAFD</sequence>
<keyword evidence="3" id="KW-1185">Reference proteome</keyword>
<accession>A0AAV3PZA7</accession>
<evidence type="ECO:0000313" key="3">
    <source>
        <dbReference type="Proteomes" id="UP001454036"/>
    </source>
</evidence>
<dbReference type="Proteomes" id="UP001454036">
    <property type="component" value="Unassembled WGS sequence"/>
</dbReference>
<dbReference type="AlphaFoldDB" id="A0AAV3PZA7"/>
<evidence type="ECO:0000259" key="1">
    <source>
        <dbReference type="PROSITE" id="PS50878"/>
    </source>
</evidence>
<organism evidence="2 3">
    <name type="scientific">Lithospermum erythrorhizon</name>
    <name type="common">Purple gromwell</name>
    <name type="synonym">Lithospermum officinale var. erythrorhizon</name>
    <dbReference type="NCBI Taxonomy" id="34254"/>
    <lineage>
        <taxon>Eukaryota</taxon>
        <taxon>Viridiplantae</taxon>
        <taxon>Streptophyta</taxon>
        <taxon>Embryophyta</taxon>
        <taxon>Tracheophyta</taxon>
        <taxon>Spermatophyta</taxon>
        <taxon>Magnoliopsida</taxon>
        <taxon>eudicotyledons</taxon>
        <taxon>Gunneridae</taxon>
        <taxon>Pentapetalae</taxon>
        <taxon>asterids</taxon>
        <taxon>lamiids</taxon>
        <taxon>Boraginales</taxon>
        <taxon>Boraginaceae</taxon>
        <taxon>Boraginoideae</taxon>
        <taxon>Lithospermeae</taxon>
        <taxon>Lithospermum</taxon>
    </lineage>
</organism>
<protein>
    <recommendedName>
        <fullName evidence="1">Reverse transcriptase domain-containing protein</fullName>
    </recommendedName>
</protein>
<feature type="domain" description="Reverse transcriptase" evidence="1">
    <location>
        <begin position="1"/>
        <end position="177"/>
    </location>
</feature>
<reference evidence="2 3" key="1">
    <citation type="submission" date="2024-01" db="EMBL/GenBank/DDBJ databases">
        <title>The complete chloroplast genome sequence of Lithospermum erythrorhizon: insights into the phylogenetic relationship among Boraginaceae species and the maternal lineages of purple gromwells.</title>
        <authorList>
            <person name="Okada T."/>
            <person name="Watanabe K."/>
        </authorList>
    </citation>
    <scope>NUCLEOTIDE SEQUENCE [LARGE SCALE GENOMIC DNA]</scope>
</reference>
<dbReference type="InterPro" id="IPR000477">
    <property type="entry name" value="RT_dom"/>
</dbReference>
<dbReference type="PANTHER" id="PTHR33116">
    <property type="entry name" value="REVERSE TRANSCRIPTASE ZINC-BINDING DOMAIN-CONTAINING PROTEIN-RELATED-RELATED"/>
    <property type="match status" value="1"/>
</dbReference>
<dbReference type="EMBL" id="BAABME010002828">
    <property type="protein sequence ID" value="GAA0156287.1"/>
    <property type="molecule type" value="Genomic_DNA"/>
</dbReference>
<comment type="caution">
    <text evidence="2">The sequence shown here is derived from an EMBL/GenBank/DDBJ whole genome shotgun (WGS) entry which is preliminary data.</text>
</comment>
<gene>
    <name evidence="2" type="ORF">LIER_13815</name>
</gene>
<evidence type="ECO:0000313" key="2">
    <source>
        <dbReference type="EMBL" id="GAA0156287.1"/>
    </source>
</evidence>
<name>A0AAV3PZA7_LITER</name>
<dbReference type="PROSITE" id="PS50878">
    <property type="entry name" value="RT_POL"/>
    <property type="match status" value="1"/>
</dbReference>
<proteinExistence type="predicted"/>
<dbReference type="Pfam" id="PF00078">
    <property type="entry name" value="RVT_1"/>
    <property type="match status" value="1"/>
</dbReference>